<sequence length="360" mass="37163">MRLAFPLRPLVLSSLLGLAACGSNPPAPPPAAQAQPALTTPAPTPAAPPVKVGVALGGGAAKGFAHIGVLKMLEANGFAPAVVAGTSAGSVVGALYASGMNAFELQEKAVALDEAKIRDLQLSSGGLVQGQKLEDYVNAQVRRKPLEQLPKPFVAVATRLEDGERTVFARGNTGQAVRASSSVPGVFQPVAIGKHHFVDGGIVSPVPVDAARQLGADVVIAVDISNKARGQTPGHLLGALGQSIAIMGQKLGQAELARADVVIRPQVRDIGPADFSQRAQAIVEGEKAALAAMPQIRARIAQLQAERAQAARQVAQKAQQQAALARQQEAQERHQACLDNRSRLQKLAGMAGLDDSCAAP</sequence>
<dbReference type="PROSITE" id="PS51635">
    <property type="entry name" value="PNPLA"/>
    <property type="match status" value="1"/>
</dbReference>
<dbReference type="STRING" id="343013.SAMN04489707_101657"/>
<feature type="signal peptide" evidence="7">
    <location>
        <begin position="1"/>
        <end position="19"/>
    </location>
</feature>
<dbReference type="GO" id="GO:0016787">
    <property type="term" value="F:hydrolase activity"/>
    <property type="evidence" value="ECO:0007669"/>
    <property type="project" value="UniProtKB-UniRule"/>
</dbReference>
<evidence type="ECO:0000256" key="6">
    <source>
        <dbReference type="SAM" id="MobiDB-lite"/>
    </source>
</evidence>
<name>A0A1I7IGD3_9BURK</name>
<keyword evidence="1 4" id="KW-0378">Hydrolase</keyword>
<feature type="compositionally biased region" description="Low complexity" evidence="6">
    <location>
        <begin position="32"/>
        <end position="41"/>
    </location>
</feature>
<organism evidence="9 10">
    <name type="scientific">Paenacidovorax caeni</name>
    <dbReference type="NCBI Taxonomy" id="343013"/>
    <lineage>
        <taxon>Bacteria</taxon>
        <taxon>Pseudomonadati</taxon>
        <taxon>Pseudomonadota</taxon>
        <taxon>Betaproteobacteria</taxon>
        <taxon>Burkholderiales</taxon>
        <taxon>Comamonadaceae</taxon>
        <taxon>Paenacidovorax</taxon>
    </lineage>
</organism>
<evidence type="ECO:0000256" key="1">
    <source>
        <dbReference type="ARBA" id="ARBA00022801"/>
    </source>
</evidence>
<dbReference type="InterPro" id="IPR002641">
    <property type="entry name" value="PNPLA_dom"/>
</dbReference>
<keyword evidence="2 4" id="KW-0442">Lipid degradation</keyword>
<dbReference type="SUPFAM" id="SSF52151">
    <property type="entry name" value="FabD/lysophospholipase-like"/>
    <property type="match status" value="1"/>
</dbReference>
<dbReference type="InterPro" id="IPR050301">
    <property type="entry name" value="NTE"/>
</dbReference>
<evidence type="ECO:0000259" key="8">
    <source>
        <dbReference type="PROSITE" id="PS51635"/>
    </source>
</evidence>
<keyword evidence="7" id="KW-0732">Signal</keyword>
<feature type="region of interest" description="Disordered" evidence="6">
    <location>
        <begin position="25"/>
        <end position="44"/>
    </location>
</feature>
<evidence type="ECO:0000256" key="4">
    <source>
        <dbReference type="PROSITE-ProRule" id="PRU01161"/>
    </source>
</evidence>
<gene>
    <name evidence="9" type="ORF">SAMN04489707_101657</name>
</gene>
<dbReference type="RefSeq" id="WP_054257117.1">
    <property type="nucleotide sequence ID" value="NZ_CYIG01000031.1"/>
</dbReference>
<feature type="chain" id="PRO_5010191312" evidence="7">
    <location>
        <begin position="20"/>
        <end position="360"/>
    </location>
</feature>
<dbReference type="Pfam" id="PF01734">
    <property type="entry name" value="Patatin"/>
    <property type="match status" value="1"/>
</dbReference>
<accession>A0A1I7IGD3</accession>
<feature type="short sequence motif" description="DGA/G" evidence="4">
    <location>
        <begin position="199"/>
        <end position="201"/>
    </location>
</feature>
<evidence type="ECO:0000256" key="7">
    <source>
        <dbReference type="SAM" id="SignalP"/>
    </source>
</evidence>
<feature type="domain" description="PNPLA" evidence="8">
    <location>
        <begin position="54"/>
        <end position="212"/>
    </location>
</feature>
<feature type="short sequence motif" description="GXSXG" evidence="4">
    <location>
        <begin position="85"/>
        <end position="89"/>
    </location>
</feature>
<dbReference type="GO" id="GO:0016042">
    <property type="term" value="P:lipid catabolic process"/>
    <property type="evidence" value="ECO:0007669"/>
    <property type="project" value="UniProtKB-UniRule"/>
</dbReference>
<feature type="coiled-coil region" evidence="5">
    <location>
        <begin position="293"/>
        <end position="335"/>
    </location>
</feature>
<dbReference type="Gene3D" id="3.40.1090.10">
    <property type="entry name" value="Cytosolic phospholipase A2 catalytic domain"/>
    <property type="match status" value="2"/>
</dbReference>
<dbReference type="OrthoDB" id="5290098at2"/>
<keyword evidence="10" id="KW-1185">Reference proteome</keyword>
<feature type="active site" description="Proton acceptor" evidence="4">
    <location>
        <position position="199"/>
    </location>
</feature>
<keyword evidence="5" id="KW-0175">Coiled coil</keyword>
<proteinExistence type="predicted"/>
<comment type="caution">
    <text evidence="4">Lacks conserved residue(s) required for the propagation of feature annotation.</text>
</comment>
<dbReference type="EMBL" id="FPBX01000016">
    <property type="protein sequence ID" value="SFU71989.1"/>
    <property type="molecule type" value="Genomic_DNA"/>
</dbReference>
<feature type="active site" description="Nucleophile" evidence="4">
    <location>
        <position position="87"/>
    </location>
</feature>
<evidence type="ECO:0000313" key="10">
    <source>
        <dbReference type="Proteomes" id="UP000183656"/>
    </source>
</evidence>
<evidence type="ECO:0000313" key="9">
    <source>
        <dbReference type="EMBL" id="SFU71989.1"/>
    </source>
</evidence>
<protein>
    <submittedName>
        <fullName evidence="9">NTE family protein</fullName>
    </submittedName>
</protein>
<dbReference type="InterPro" id="IPR016035">
    <property type="entry name" value="Acyl_Trfase/lysoPLipase"/>
</dbReference>
<evidence type="ECO:0000256" key="5">
    <source>
        <dbReference type="SAM" id="Coils"/>
    </source>
</evidence>
<reference evidence="9 10" key="1">
    <citation type="submission" date="2016-10" db="EMBL/GenBank/DDBJ databases">
        <authorList>
            <person name="de Groot N.N."/>
        </authorList>
    </citation>
    <scope>NUCLEOTIDE SEQUENCE [LARGE SCALE GENOMIC DNA]</scope>
    <source>
        <strain evidence="9 10">R-24608</strain>
    </source>
</reference>
<dbReference type="AlphaFoldDB" id="A0A1I7IGD3"/>
<dbReference type="CDD" id="cd07205">
    <property type="entry name" value="Pat_PNPLA6_PNPLA7_NTE1_like"/>
    <property type="match status" value="1"/>
</dbReference>
<keyword evidence="3 4" id="KW-0443">Lipid metabolism</keyword>
<dbReference type="PROSITE" id="PS51257">
    <property type="entry name" value="PROKAR_LIPOPROTEIN"/>
    <property type="match status" value="1"/>
</dbReference>
<dbReference type="PANTHER" id="PTHR14226:SF76">
    <property type="entry name" value="NTE FAMILY PROTEIN RSSA"/>
    <property type="match status" value="1"/>
</dbReference>
<dbReference type="Proteomes" id="UP000183656">
    <property type="component" value="Unassembled WGS sequence"/>
</dbReference>
<evidence type="ECO:0000256" key="2">
    <source>
        <dbReference type="ARBA" id="ARBA00022963"/>
    </source>
</evidence>
<dbReference type="PANTHER" id="PTHR14226">
    <property type="entry name" value="NEUROPATHY TARGET ESTERASE/SWISS CHEESE D.MELANOGASTER"/>
    <property type="match status" value="1"/>
</dbReference>
<evidence type="ECO:0000256" key="3">
    <source>
        <dbReference type="ARBA" id="ARBA00023098"/>
    </source>
</evidence>